<dbReference type="EMBL" id="CP133548">
    <property type="protein sequence ID" value="WMS88664.1"/>
    <property type="molecule type" value="Genomic_DNA"/>
</dbReference>
<evidence type="ECO:0000256" key="1">
    <source>
        <dbReference type="ARBA" id="ARBA00022490"/>
    </source>
</evidence>
<dbReference type="GO" id="GO:0043093">
    <property type="term" value="P:FtsZ-dependent cytokinesis"/>
    <property type="evidence" value="ECO:0007669"/>
    <property type="project" value="TreeGrafter"/>
</dbReference>
<keyword evidence="6" id="KW-1185">Reference proteome</keyword>
<evidence type="ECO:0000313" key="5">
    <source>
        <dbReference type="EMBL" id="WMS88664.1"/>
    </source>
</evidence>
<dbReference type="RefSeq" id="WP_309203884.1">
    <property type="nucleotide sequence ID" value="NZ_CP133548.1"/>
</dbReference>
<dbReference type="PANTHER" id="PTHR39455">
    <property type="entry name" value="CELL DIVISION PROTEIN ZAPD"/>
    <property type="match status" value="1"/>
</dbReference>
<dbReference type="GO" id="GO:0032153">
    <property type="term" value="C:cell division site"/>
    <property type="evidence" value="ECO:0007669"/>
    <property type="project" value="TreeGrafter"/>
</dbReference>
<dbReference type="SUPFAM" id="SSF160950">
    <property type="entry name" value="YacF-like"/>
    <property type="match status" value="1"/>
</dbReference>
<keyword evidence="1" id="KW-0963">Cytoplasm</keyword>
<evidence type="ECO:0000256" key="3">
    <source>
        <dbReference type="ARBA" id="ARBA00023210"/>
    </source>
</evidence>
<name>A0AA51RWC1_9GAMM</name>
<keyword evidence="2 5" id="KW-0132">Cell division</keyword>
<dbReference type="PANTHER" id="PTHR39455:SF1">
    <property type="entry name" value="CELL DIVISION PROTEIN ZAPD"/>
    <property type="match status" value="1"/>
</dbReference>
<evidence type="ECO:0000313" key="6">
    <source>
        <dbReference type="Proteomes" id="UP001239782"/>
    </source>
</evidence>
<dbReference type="Gene3D" id="2.60.440.10">
    <property type="entry name" value="YacF-like domains"/>
    <property type="match status" value="1"/>
</dbReference>
<reference evidence="5 6" key="1">
    <citation type="submission" date="2023-08" db="EMBL/GenBank/DDBJ databases">
        <title>Pleionea litopenaei sp. nov., isolated from stomach of juvenile Litopenaeus vannamei.</title>
        <authorList>
            <person name="Rho A.M."/>
            <person name="Hwang C.Y."/>
        </authorList>
    </citation>
    <scope>NUCLEOTIDE SEQUENCE [LARGE SCALE GENOMIC DNA]</scope>
    <source>
        <strain evidence="5 6">HL-JVS1</strain>
    </source>
</reference>
<accession>A0AA51RWC1</accession>
<protein>
    <submittedName>
        <fullName evidence="5">Cell division protein ZapD</fullName>
    </submittedName>
</protein>
<dbReference type="Pfam" id="PF07072">
    <property type="entry name" value="ZapD"/>
    <property type="match status" value="1"/>
</dbReference>
<dbReference type="Gene3D" id="1.10.3900.10">
    <property type="entry name" value="YacF-like"/>
    <property type="match status" value="1"/>
</dbReference>
<dbReference type="AlphaFoldDB" id="A0AA51RWC1"/>
<dbReference type="InterPro" id="IPR009777">
    <property type="entry name" value="ZapD"/>
</dbReference>
<proteinExistence type="predicted"/>
<keyword evidence="4" id="KW-0131">Cell cycle</keyword>
<dbReference type="InterPro" id="IPR036268">
    <property type="entry name" value="ZapD_sf"/>
</dbReference>
<evidence type="ECO:0000256" key="4">
    <source>
        <dbReference type="ARBA" id="ARBA00023306"/>
    </source>
</evidence>
<dbReference type="GO" id="GO:0000917">
    <property type="term" value="P:division septum assembly"/>
    <property type="evidence" value="ECO:0007669"/>
    <property type="project" value="UniProtKB-KW"/>
</dbReference>
<dbReference type="InterPro" id="IPR027462">
    <property type="entry name" value="ZapD_C"/>
</dbReference>
<organism evidence="5 6">
    <name type="scientific">Pleionea litopenaei</name>
    <dbReference type="NCBI Taxonomy" id="3070815"/>
    <lineage>
        <taxon>Bacteria</taxon>
        <taxon>Pseudomonadati</taxon>
        <taxon>Pseudomonadota</taxon>
        <taxon>Gammaproteobacteria</taxon>
        <taxon>Oceanospirillales</taxon>
        <taxon>Pleioneaceae</taxon>
        <taxon>Pleionea</taxon>
    </lineage>
</organism>
<gene>
    <name evidence="5" type="primary">zapD</name>
    <name evidence="5" type="ORF">Q9312_07045</name>
</gene>
<sequence length="250" mass="28910">MIFEFSLSQVYRHFLRVESAFAQLRRLISNKSPESYQAALLLFENLSEFLLRVDIKNELIKELEIQANHYQKLQDNPAVDKVKLDNFLNQLKKLHHWAINFHGKIGDSLRRDPFLSTVSSKQSLNTGVISADSPELAVFGFQEPVFQAQHFKRWLEMLEGLEKSVSVILRLTRELSSFTAVEAPIGDYLVDKLPSSTNLIRIKLDDKLVFPEVSASKHCASIHFYRLDSELRKTKFRDKIAFKIALCGWR</sequence>
<dbReference type="KEGG" id="plei:Q9312_07045"/>
<keyword evidence="3" id="KW-0717">Septation</keyword>
<dbReference type="Proteomes" id="UP001239782">
    <property type="component" value="Chromosome"/>
</dbReference>
<evidence type="ECO:0000256" key="2">
    <source>
        <dbReference type="ARBA" id="ARBA00022618"/>
    </source>
</evidence>